<feature type="transmembrane region" description="Helical" evidence="13">
    <location>
        <begin position="36"/>
        <end position="56"/>
    </location>
</feature>
<protein>
    <submittedName>
        <fullName evidence="15">Ferric reductase-like transmembrane domain-containing protein</fullName>
    </submittedName>
</protein>
<sequence>MAVACWASVLVVVALWLSGRGVQLLGAKPADLLTSLGRLTGLVAADLLLIQVFLMARVPIIERSYGQDELARRHRLVGFWSFNLLMAHVVLITIGYTLTDHSDLIRETWNIVTTYGGMLLAVAGTAALTAVTVTSVKIARRKLRYESWHLLHLYAYLGVGFSVPHEIWTGADFMTSSLARFYWWSAYAIAAGAVLVFRVLLPLWRTLRHGITVSSVVRESPDVVTVRMGGRGLHRLPVRAGQFFIFRFLDGPGWSRGNPYSLSAAPHFDRIQITAKDLGDGSSRLARLQPGTKVLIEGPYGRLTGDRRVGDKVAMLACGIGITPLRALLEDLPYAPGNAALIYRARTEPDLVFRSELDQLARRRGINVYYVTGPRIPDRGSWLPRSAAQMRDSDALLKLVPDLAEYDVFVCGPDSWMDAACTAALDAGLPPEQLHQERFTW</sequence>
<dbReference type="InterPro" id="IPR017927">
    <property type="entry name" value="FAD-bd_FR_type"/>
</dbReference>
<evidence type="ECO:0000256" key="2">
    <source>
        <dbReference type="ARBA" id="ARBA00004141"/>
    </source>
</evidence>
<keyword evidence="16" id="KW-1185">Reference proteome</keyword>
<evidence type="ECO:0000313" key="15">
    <source>
        <dbReference type="EMBL" id="GAA1622010.1"/>
    </source>
</evidence>
<name>A0ABN2EY62_9ACTN</name>
<organism evidence="15 16">
    <name type="scientific">Kribbella alba</name>
    <dbReference type="NCBI Taxonomy" id="190197"/>
    <lineage>
        <taxon>Bacteria</taxon>
        <taxon>Bacillati</taxon>
        <taxon>Actinomycetota</taxon>
        <taxon>Actinomycetes</taxon>
        <taxon>Propionibacteriales</taxon>
        <taxon>Kribbellaceae</taxon>
        <taxon>Kribbella</taxon>
    </lineage>
</organism>
<proteinExistence type="predicted"/>
<accession>A0ABN2EY62</accession>
<keyword evidence="4 13" id="KW-0812">Transmembrane</keyword>
<feature type="domain" description="FAD-binding FR-type" evidence="14">
    <location>
        <begin position="206"/>
        <end position="306"/>
    </location>
</feature>
<keyword evidence="5" id="KW-0001">2Fe-2S</keyword>
<feature type="transmembrane region" description="Helical" evidence="13">
    <location>
        <begin position="151"/>
        <end position="169"/>
    </location>
</feature>
<comment type="subcellular location">
    <subcellularLocation>
        <location evidence="2">Membrane</location>
        <topology evidence="2">Multi-pass membrane protein</topology>
    </subcellularLocation>
</comment>
<dbReference type="InterPro" id="IPR017938">
    <property type="entry name" value="Riboflavin_synthase-like_b-brl"/>
</dbReference>
<evidence type="ECO:0000259" key="14">
    <source>
        <dbReference type="PROSITE" id="PS51384"/>
    </source>
</evidence>
<dbReference type="SUPFAM" id="SSF63380">
    <property type="entry name" value="Riboflavin synthase domain-like"/>
    <property type="match status" value="1"/>
</dbReference>
<evidence type="ECO:0000256" key="9">
    <source>
        <dbReference type="ARBA" id="ARBA00023002"/>
    </source>
</evidence>
<keyword evidence="7" id="KW-0274">FAD</keyword>
<keyword evidence="9" id="KW-0560">Oxidoreductase</keyword>
<dbReference type="RefSeq" id="WP_344108485.1">
    <property type="nucleotide sequence ID" value="NZ_BAAANE010000002.1"/>
</dbReference>
<evidence type="ECO:0000256" key="13">
    <source>
        <dbReference type="SAM" id="Phobius"/>
    </source>
</evidence>
<dbReference type="Pfam" id="PF00175">
    <property type="entry name" value="NAD_binding_1"/>
    <property type="match status" value="1"/>
</dbReference>
<evidence type="ECO:0000256" key="11">
    <source>
        <dbReference type="ARBA" id="ARBA00023014"/>
    </source>
</evidence>
<keyword evidence="11" id="KW-0411">Iron-sulfur</keyword>
<dbReference type="Proteomes" id="UP001501319">
    <property type="component" value="Unassembled WGS sequence"/>
</dbReference>
<evidence type="ECO:0000256" key="1">
    <source>
        <dbReference type="ARBA" id="ARBA00001974"/>
    </source>
</evidence>
<keyword evidence="12 13" id="KW-0472">Membrane</keyword>
<dbReference type="PANTHER" id="PTHR47354:SF8">
    <property type="entry name" value="1,2-PHENYLACETYL-COA EPOXIDASE, SUBUNIT E"/>
    <property type="match status" value="1"/>
</dbReference>
<comment type="caution">
    <text evidence="15">The sequence shown here is derived from an EMBL/GenBank/DDBJ whole genome shotgun (WGS) entry which is preliminary data.</text>
</comment>
<comment type="cofactor">
    <cofactor evidence="1">
        <name>FAD</name>
        <dbReference type="ChEBI" id="CHEBI:57692"/>
    </cofactor>
</comment>
<dbReference type="CDD" id="cd06198">
    <property type="entry name" value="FNR_like_3"/>
    <property type="match status" value="1"/>
</dbReference>
<keyword evidence="10" id="KW-0408">Iron</keyword>
<dbReference type="Pfam" id="PF01794">
    <property type="entry name" value="Ferric_reduct"/>
    <property type="match status" value="1"/>
</dbReference>
<dbReference type="InterPro" id="IPR001433">
    <property type="entry name" value="OxRdtase_FAD/NAD-bd"/>
</dbReference>
<evidence type="ECO:0000256" key="12">
    <source>
        <dbReference type="ARBA" id="ARBA00023136"/>
    </source>
</evidence>
<gene>
    <name evidence="15" type="ORF">GCM10009744_06530</name>
</gene>
<dbReference type="InterPro" id="IPR013130">
    <property type="entry name" value="Fe3_Rdtase_TM_dom"/>
</dbReference>
<evidence type="ECO:0000256" key="3">
    <source>
        <dbReference type="ARBA" id="ARBA00022630"/>
    </source>
</evidence>
<dbReference type="PROSITE" id="PS51384">
    <property type="entry name" value="FAD_FR"/>
    <property type="match status" value="1"/>
</dbReference>
<dbReference type="Gene3D" id="2.40.30.10">
    <property type="entry name" value="Translation factors"/>
    <property type="match status" value="1"/>
</dbReference>
<dbReference type="EMBL" id="BAAANE010000002">
    <property type="protein sequence ID" value="GAA1622010.1"/>
    <property type="molecule type" value="Genomic_DNA"/>
</dbReference>
<keyword evidence="6" id="KW-0479">Metal-binding</keyword>
<keyword evidence="8 13" id="KW-1133">Transmembrane helix</keyword>
<dbReference type="Gene3D" id="3.40.50.80">
    <property type="entry name" value="Nucleotide-binding domain of ferredoxin-NADP reductase (FNR) module"/>
    <property type="match status" value="1"/>
</dbReference>
<evidence type="ECO:0000256" key="7">
    <source>
        <dbReference type="ARBA" id="ARBA00022827"/>
    </source>
</evidence>
<feature type="transmembrane region" description="Helical" evidence="13">
    <location>
        <begin position="181"/>
        <end position="201"/>
    </location>
</feature>
<dbReference type="InterPro" id="IPR050415">
    <property type="entry name" value="MRET"/>
</dbReference>
<evidence type="ECO:0000313" key="16">
    <source>
        <dbReference type="Proteomes" id="UP001501319"/>
    </source>
</evidence>
<dbReference type="InterPro" id="IPR039261">
    <property type="entry name" value="FNR_nucleotide-bd"/>
</dbReference>
<keyword evidence="3" id="KW-0285">Flavoprotein</keyword>
<evidence type="ECO:0000256" key="10">
    <source>
        <dbReference type="ARBA" id="ARBA00023004"/>
    </source>
</evidence>
<dbReference type="SUPFAM" id="SSF52343">
    <property type="entry name" value="Ferredoxin reductase-like, C-terminal NADP-linked domain"/>
    <property type="match status" value="1"/>
</dbReference>
<feature type="transmembrane region" description="Helical" evidence="13">
    <location>
        <begin position="77"/>
        <end position="98"/>
    </location>
</feature>
<evidence type="ECO:0000256" key="4">
    <source>
        <dbReference type="ARBA" id="ARBA00022692"/>
    </source>
</evidence>
<dbReference type="PANTHER" id="PTHR47354">
    <property type="entry name" value="NADH OXIDOREDUCTASE HCR"/>
    <property type="match status" value="1"/>
</dbReference>
<reference evidence="15 16" key="1">
    <citation type="journal article" date="2019" name="Int. J. Syst. Evol. Microbiol.">
        <title>The Global Catalogue of Microorganisms (GCM) 10K type strain sequencing project: providing services to taxonomists for standard genome sequencing and annotation.</title>
        <authorList>
            <consortium name="The Broad Institute Genomics Platform"/>
            <consortium name="The Broad Institute Genome Sequencing Center for Infectious Disease"/>
            <person name="Wu L."/>
            <person name="Ma J."/>
        </authorList>
    </citation>
    <scope>NUCLEOTIDE SEQUENCE [LARGE SCALE GENOMIC DNA]</scope>
    <source>
        <strain evidence="15 16">JCM 14306</strain>
    </source>
</reference>
<evidence type="ECO:0000256" key="8">
    <source>
        <dbReference type="ARBA" id="ARBA00022989"/>
    </source>
</evidence>
<evidence type="ECO:0000256" key="5">
    <source>
        <dbReference type="ARBA" id="ARBA00022714"/>
    </source>
</evidence>
<evidence type="ECO:0000256" key="6">
    <source>
        <dbReference type="ARBA" id="ARBA00022723"/>
    </source>
</evidence>
<feature type="transmembrane region" description="Helical" evidence="13">
    <location>
        <begin position="118"/>
        <end position="139"/>
    </location>
</feature>